<dbReference type="InterPro" id="IPR006143">
    <property type="entry name" value="RND_pump_MFP"/>
</dbReference>
<sequence length="387" mass="40098">MKLSGSLVAGAAIGVIFGAAMTGFVLTSGAGSAPEQTQARGGSDGGPGGGRGGFMPAVSFAAVEAATVGKTLDIIGEGRSVKSVALTSEATGLVTVVNIAPGKRVSEGDVLLQLDDVQQRIALDRARAQYPIAKANSERYASLKETEAASALEAETAFNNYKAIEADLRAAQFALSQRTIKAPFDGVIGLTTTEPGDYIRAGDMVTTLDDTSSIIVEFSIPQEAANLIELDQLVTARLAAADAKPHEGKVTAIDSRVDAQSRTLKIEATFDNSDKQLLPGAIFSVSTTSEGQEAVSVPGLAIQWDRSGPFVWRRGMDGMAQRVDVAILQRTDEQVLVEAELKAGDYIVSEGADRVRGQMPLPEPAGGRNKGVSAAGVSASGAFAGND</sequence>
<keyword evidence="3" id="KW-0813">Transport</keyword>
<gene>
    <name evidence="8" type="ORF">ABFZ84_03160</name>
</gene>
<dbReference type="Gene3D" id="2.40.50.100">
    <property type="match status" value="1"/>
</dbReference>
<evidence type="ECO:0000259" key="5">
    <source>
        <dbReference type="Pfam" id="PF25917"/>
    </source>
</evidence>
<evidence type="ECO:0000259" key="7">
    <source>
        <dbReference type="Pfam" id="PF25967"/>
    </source>
</evidence>
<dbReference type="Gene3D" id="1.10.287.470">
    <property type="entry name" value="Helix hairpin bin"/>
    <property type="match status" value="1"/>
</dbReference>
<dbReference type="Gene3D" id="2.40.420.20">
    <property type="match status" value="1"/>
</dbReference>
<evidence type="ECO:0000256" key="2">
    <source>
        <dbReference type="ARBA" id="ARBA00009477"/>
    </source>
</evidence>
<evidence type="ECO:0000256" key="4">
    <source>
        <dbReference type="SAM" id="MobiDB-lite"/>
    </source>
</evidence>
<comment type="subcellular location">
    <subcellularLocation>
        <location evidence="1">Cell envelope</location>
    </subcellularLocation>
</comment>
<dbReference type="InterPro" id="IPR058792">
    <property type="entry name" value="Beta-barrel_RND_2"/>
</dbReference>
<evidence type="ECO:0000256" key="3">
    <source>
        <dbReference type="ARBA" id="ARBA00022448"/>
    </source>
</evidence>
<proteinExistence type="inferred from homology"/>
<reference evidence="8 9" key="1">
    <citation type="submission" date="2024-05" db="EMBL/GenBank/DDBJ databases">
        <title>Three bacterial strains, DH-69, EH-24, and ECK-19 isolated from coastal sediments.</title>
        <authorList>
            <person name="Ye Y.-Q."/>
            <person name="Du Z.-J."/>
        </authorList>
    </citation>
    <scope>NUCLEOTIDE SEQUENCE [LARGE SCALE GENOMIC DNA]</scope>
    <source>
        <strain evidence="8 9">ECK-19</strain>
    </source>
</reference>
<comment type="similarity">
    <text evidence="2">Belongs to the membrane fusion protein (MFP) (TC 8.A.1) family.</text>
</comment>
<feature type="domain" description="Multidrug resistance protein MdtA-like barrel-sandwich hybrid" evidence="5">
    <location>
        <begin position="84"/>
        <end position="204"/>
    </location>
</feature>
<keyword evidence="9" id="KW-1185">Reference proteome</keyword>
<feature type="region of interest" description="Disordered" evidence="4">
    <location>
        <begin position="355"/>
        <end position="374"/>
    </location>
</feature>
<feature type="region of interest" description="Disordered" evidence="4">
    <location>
        <begin position="31"/>
        <end position="50"/>
    </location>
</feature>
<protein>
    <submittedName>
        <fullName evidence="8">Efflux RND transporter periplasmic adaptor subunit</fullName>
    </submittedName>
</protein>
<dbReference type="Pfam" id="PF25917">
    <property type="entry name" value="BSH_RND"/>
    <property type="match status" value="1"/>
</dbReference>
<dbReference type="EMBL" id="JBEHZE010000001">
    <property type="protein sequence ID" value="MEX6632537.1"/>
    <property type="molecule type" value="Genomic_DNA"/>
</dbReference>
<dbReference type="Proteomes" id="UP001560685">
    <property type="component" value="Unassembled WGS sequence"/>
</dbReference>
<dbReference type="RefSeq" id="WP_369312460.1">
    <property type="nucleotide sequence ID" value="NZ_JBEHZE010000001.1"/>
</dbReference>
<accession>A0ABV3Z5C9</accession>
<feature type="domain" description="Multidrug resistance protein MdtA-like C-terminal permuted SH3" evidence="7">
    <location>
        <begin position="294"/>
        <end position="354"/>
    </location>
</feature>
<dbReference type="NCBIfam" id="TIGR01730">
    <property type="entry name" value="RND_mfp"/>
    <property type="match status" value="1"/>
</dbReference>
<dbReference type="Gene3D" id="2.40.30.170">
    <property type="match status" value="1"/>
</dbReference>
<dbReference type="InterPro" id="IPR058627">
    <property type="entry name" value="MdtA-like_C"/>
</dbReference>
<dbReference type="PANTHER" id="PTHR30469:SF11">
    <property type="entry name" value="BLL4320 PROTEIN"/>
    <property type="match status" value="1"/>
</dbReference>
<name>A0ABV3Z5C9_9PROT</name>
<dbReference type="SUPFAM" id="SSF111369">
    <property type="entry name" value="HlyD-like secretion proteins"/>
    <property type="match status" value="1"/>
</dbReference>
<feature type="domain" description="CusB-like beta-barrel" evidence="6">
    <location>
        <begin position="216"/>
        <end position="290"/>
    </location>
</feature>
<dbReference type="InterPro" id="IPR058625">
    <property type="entry name" value="MdtA-like_BSH"/>
</dbReference>
<evidence type="ECO:0000313" key="9">
    <source>
        <dbReference type="Proteomes" id="UP001560685"/>
    </source>
</evidence>
<dbReference type="Pfam" id="PF25967">
    <property type="entry name" value="RND-MFP_C"/>
    <property type="match status" value="1"/>
</dbReference>
<evidence type="ECO:0000259" key="6">
    <source>
        <dbReference type="Pfam" id="PF25954"/>
    </source>
</evidence>
<dbReference type="PANTHER" id="PTHR30469">
    <property type="entry name" value="MULTIDRUG RESISTANCE PROTEIN MDTA"/>
    <property type="match status" value="1"/>
</dbReference>
<evidence type="ECO:0000313" key="8">
    <source>
        <dbReference type="EMBL" id="MEX6632537.1"/>
    </source>
</evidence>
<evidence type="ECO:0000256" key="1">
    <source>
        <dbReference type="ARBA" id="ARBA00004196"/>
    </source>
</evidence>
<dbReference type="Pfam" id="PF25954">
    <property type="entry name" value="Beta-barrel_RND_2"/>
    <property type="match status" value="1"/>
</dbReference>
<organism evidence="8 9">
    <name type="scientific">Hyphococcus lacteus</name>
    <dbReference type="NCBI Taxonomy" id="3143536"/>
    <lineage>
        <taxon>Bacteria</taxon>
        <taxon>Pseudomonadati</taxon>
        <taxon>Pseudomonadota</taxon>
        <taxon>Alphaproteobacteria</taxon>
        <taxon>Parvularculales</taxon>
        <taxon>Parvularculaceae</taxon>
        <taxon>Hyphococcus</taxon>
    </lineage>
</organism>
<comment type="caution">
    <text evidence="8">The sequence shown here is derived from an EMBL/GenBank/DDBJ whole genome shotgun (WGS) entry which is preliminary data.</text>
</comment>